<dbReference type="InterPro" id="IPR032774">
    <property type="entry name" value="WG_beta_rep"/>
</dbReference>
<organism evidence="2 3">
    <name type="scientific">Paenibacillus validus</name>
    <dbReference type="NCBI Taxonomy" id="44253"/>
    <lineage>
        <taxon>Bacteria</taxon>
        <taxon>Bacillati</taxon>
        <taxon>Bacillota</taxon>
        <taxon>Bacilli</taxon>
        <taxon>Bacillales</taxon>
        <taxon>Paenibacillaceae</taxon>
        <taxon>Paenibacillus</taxon>
    </lineage>
</organism>
<comment type="caution">
    <text evidence="2">The sequence shown here is derived from an EMBL/GenBank/DDBJ whole genome shotgun (WGS) entry which is preliminary data.</text>
</comment>
<reference evidence="2 3" key="1">
    <citation type="submission" date="2019-11" db="EMBL/GenBank/DDBJ databases">
        <title>Draft genome sequences of five Paenibacillus species of dairy origin.</title>
        <authorList>
            <person name="Olajide A.M."/>
            <person name="Chen S."/>
            <person name="Lapointe G."/>
        </authorList>
    </citation>
    <scope>NUCLEOTIDE SEQUENCE [LARGE SCALE GENOMIC DNA]</scope>
    <source>
        <strain evidence="2 3">2CS3</strain>
    </source>
</reference>
<dbReference type="InterPro" id="IPR028994">
    <property type="entry name" value="Integrin_alpha_N"/>
</dbReference>
<dbReference type="InterPro" id="IPR037126">
    <property type="entry name" value="PdaC/RsiV-like_sf"/>
</dbReference>
<dbReference type="Gene3D" id="3.90.640.20">
    <property type="entry name" value="Heat-shock cognate protein, ATPase"/>
    <property type="match status" value="1"/>
</dbReference>
<name>A0A7X3CRZ3_9BACL</name>
<dbReference type="SUPFAM" id="SSF69360">
    <property type="entry name" value="Cell wall binding repeat"/>
    <property type="match status" value="1"/>
</dbReference>
<proteinExistence type="predicted"/>
<dbReference type="Gene3D" id="3.30.565.40">
    <property type="entry name" value="Fervidobacterium nodosum Rt17-B1 like"/>
    <property type="match status" value="1"/>
</dbReference>
<evidence type="ECO:0000313" key="2">
    <source>
        <dbReference type="EMBL" id="MUG69477.1"/>
    </source>
</evidence>
<feature type="domain" description="DUF3298" evidence="1">
    <location>
        <begin position="705"/>
        <end position="780"/>
    </location>
</feature>
<gene>
    <name evidence="2" type="ORF">GNP93_02180</name>
</gene>
<keyword evidence="3" id="KW-1185">Reference proteome</keyword>
<dbReference type="Proteomes" id="UP000450917">
    <property type="component" value="Unassembled WGS sequence"/>
</dbReference>
<dbReference type="Pfam" id="PF11738">
    <property type="entry name" value="DUF3298"/>
    <property type="match status" value="1"/>
</dbReference>
<evidence type="ECO:0000259" key="1">
    <source>
        <dbReference type="Pfam" id="PF11738"/>
    </source>
</evidence>
<evidence type="ECO:0000313" key="3">
    <source>
        <dbReference type="Proteomes" id="UP000450917"/>
    </source>
</evidence>
<dbReference type="Pfam" id="PF14903">
    <property type="entry name" value="WG_beta_rep"/>
    <property type="match status" value="5"/>
</dbReference>
<dbReference type="EMBL" id="WNZX01000001">
    <property type="protein sequence ID" value="MUG69477.1"/>
    <property type="molecule type" value="Genomic_DNA"/>
</dbReference>
<accession>A0A7X3CRZ3</accession>
<dbReference type="PANTHER" id="PTHR37841:SF1">
    <property type="entry name" value="DUF3298 DOMAIN-CONTAINING PROTEIN"/>
    <property type="match status" value="1"/>
</dbReference>
<sequence length="798" mass="88969">MAYDERKATAWAQAFLPEGAELIRYGQTGHPMWVAADFDGDGRSEIAAAYRKGSDAHVLVLKAVGADWRPAADLKGNGYSVSTLQAAPVTGRNRMDLVVGWQVGAIGSELSVYDWQDGTAKDVAPAGVSFTYVEAADLPGAHERDGIAELALWAHDTGEAYHVDVYRLQEGELVPAYDVYPYYFPKVAQYYERLAWMYPGYSFYGEHLQEARNKARQSEAGDSAQSGELMRAGELYPAAEKTKNGTKWGYINLNGKMIISPQYDEANPFQDNGLAIVSVDGRSGAIDRRNQYRVKPKFDSISPFTEGRAIAIDRDGFKVIDEQGSVLTAKAYSFISPYRDGLAMASAPGSAAGPYGYLNLQGGEAIPFVYESAGDFKDGKAVVKVKDGEYALIGRDGNRLHTYNLEYAGGLGEGLLTFKREKGGKYGYMNEQGEVVIAPQYVFAQPFRDGRAVVNMEWDLTDRYGLIDPKGEYVLKPQYNRLDQLGEHRLAVGYPIDASQPFIGSKYAIADDRGRFLTKPVFYGVQEYAQGLASVYDDRNTYFIDTGGRPAPGLPSVPGSGTLTLMGPLIQANVDRRTSYLDAAGRVVWEPSQTLKLRGSYELHELKYKPNRDYLVYYPQIKGMQNSLAQRKANQKLAELSQVKPIGEEQLIYSYTGEYEVAFFRKRLLVLELTGYNYPYGAAHGMPSRIYPHVDLQSGRFYELKDLFKTGADYVKTLSAIIGEQIRTDPKYDYVFPDSYKGIAPNQPFYVKGDALYIYFNPYDIAPYAAGFPTFRIPYSKIRSILGTDKPFWKAFHR</sequence>
<protein>
    <submittedName>
        <fullName evidence="2">DUF3298 domain-containing protein</fullName>
    </submittedName>
</protein>
<dbReference type="AlphaFoldDB" id="A0A7X3CRZ3"/>
<dbReference type="PANTHER" id="PTHR37841">
    <property type="entry name" value="GLR2918 PROTEIN"/>
    <property type="match status" value="1"/>
</dbReference>
<dbReference type="SUPFAM" id="SSF69318">
    <property type="entry name" value="Integrin alpha N-terminal domain"/>
    <property type="match status" value="1"/>
</dbReference>
<dbReference type="InterPro" id="IPR021729">
    <property type="entry name" value="DUF3298"/>
</dbReference>